<organism evidence="1 2">
    <name type="scientific">OM182 bacterium MED-G24</name>
    <dbReference type="NCBI Taxonomy" id="1986255"/>
    <lineage>
        <taxon>Bacteria</taxon>
        <taxon>Pseudomonadati</taxon>
        <taxon>Pseudomonadota</taxon>
        <taxon>Gammaproteobacteria</taxon>
        <taxon>OMG group</taxon>
        <taxon>OM182 clade</taxon>
    </lineage>
</organism>
<name>A0A2A5WUR8_9GAMM</name>
<dbReference type="Gene3D" id="3.10.129.10">
    <property type="entry name" value="Hotdog Thioesterase"/>
    <property type="match status" value="2"/>
</dbReference>
<evidence type="ECO:0008006" key="3">
    <source>
        <dbReference type="Google" id="ProtNLM"/>
    </source>
</evidence>
<evidence type="ECO:0000313" key="2">
    <source>
        <dbReference type="Proteomes" id="UP000219327"/>
    </source>
</evidence>
<accession>A0A2A5WUR8</accession>
<dbReference type="InterPro" id="IPR029069">
    <property type="entry name" value="HotDog_dom_sf"/>
</dbReference>
<gene>
    <name evidence="1" type="ORF">CNE99_04445</name>
</gene>
<dbReference type="EMBL" id="NTKD01000016">
    <property type="protein sequence ID" value="PDH40018.1"/>
    <property type="molecule type" value="Genomic_DNA"/>
</dbReference>
<proteinExistence type="predicted"/>
<comment type="caution">
    <text evidence="1">The sequence shown here is derived from an EMBL/GenBank/DDBJ whole genome shotgun (WGS) entry which is preliminary data.</text>
</comment>
<dbReference type="SUPFAM" id="SSF54637">
    <property type="entry name" value="Thioesterase/thiol ester dehydrase-isomerase"/>
    <property type="match status" value="1"/>
</dbReference>
<sequence>MIDAWQGIALNTAPDSRNQIHGDEVAREFGFQGGLVPGVTISAYLVQPAVSAWGLDWLNRGRAHVRVNSPVYDGEMFAVEITTASDRDYDAVLRRPDGTISAHAEVALAKHAEIAPVRRGDTLAAVDHIGAVASPERFSELKSEGCFAFRYHWLATDSYVQDVSRVPFLLSQGGYAHMSFLLGTANWIFAANAHMNPWVHLETTSQNFRAVQKGTVVIAEMSVIDTFEKKDHLFADIEVNLFDEANDDALCRIEQRAIYRLRGVSAPARPENPNE</sequence>
<protein>
    <recommendedName>
        <fullName evidence="3">MaoC-like domain-containing protein</fullName>
    </recommendedName>
</protein>
<evidence type="ECO:0000313" key="1">
    <source>
        <dbReference type="EMBL" id="PDH40018.1"/>
    </source>
</evidence>
<dbReference type="Proteomes" id="UP000219327">
    <property type="component" value="Unassembled WGS sequence"/>
</dbReference>
<dbReference type="AlphaFoldDB" id="A0A2A5WUR8"/>
<reference evidence="1 2" key="1">
    <citation type="submission" date="2017-08" db="EMBL/GenBank/DDBJ databases">
        <title>Fine stratification of microbial communities through a metagenomic profile of the photic zone.</title>
        <authorList>
            <person name="Haro-Moreno J.M."/>
            <person name="Lopez-Perez M."/>
            <person name="De La Torre J."/>
            <person name="Picazo A."/>
            <person name="Camacho A."/>
            <person name="Rodriguez-Valera F."/>
        </authorList>
    </citation>
    <scope>NUCLEOTIDE SEQUENCE [LARGE SCALE GENOMIC DNA]</scope>
    <source>
        <strain evidence="1">MED-G24</strain>
    </source>
</reference>